<comment type="caution">
    <text evidence="10">The sequence shown here is derived from an EMBL/GenBank/DDBJ whole genome shotgun (WGS) entry which is preliminary data.</text>
</comment>
<feature type="region of interest" description="Disordered" evidence="7">
    <location>
        <begin position="33"/>
        <end position="90"/>
    </location>
</feature>
<reference evidence="10 11" key="1">
    <citation type="submission" date="2019-01" db="EMBL/GenBank/DDBJ databases">
        <title>A draft genome assembly of the solar-powered sea slug Elysia chlorotica.</title>
        <authorList>
            <person name="Cai H."/>
            <person name="Li Q."/>
            <person name="Fang X."/>
            <person name="Li J."/>
            <person name="Curtis N.E."/>
            <person name="Altenburger A."/>
            <person name="Shibata T."/>
            <person name="Feng M."/>
            <person name="Maeda T."/>
            <person name="Schwartz J.A."/>
            <person name="Shigenobu S."/>
            <person name="Lundholm N."/>
            <person name="Nishiyama T."/>
            <person name="Yang H."/>
            <person name="Hasebe M."/>
            <person name="Li S."/>
            <person name="Pierce S.K."/>
            <person name="Wang J."/>
        </authorList>
    </citation>
    <scope>NUCLEOTIDE SEQUENCE [LARGE SCALE GENOMIC DNA]</scope>
    <source>
        <strain evidence="10">EC2010</strain>
        <tissue evidence="10">Whole organism of an adult</tissue>
    </source>
</reference>
<dbReference type="InterPro" id="IPR024607">
    <property type="entry name" value="Sulfatase_CS"/>
</dbReference>
<keyword evidence="11" id="KW-1185">Reference proteome</keyword>
<feature type="chain" id="PRO_5019336959" description="Sulfatase N-terminal domain-containing protein" evidence="8">
    <location>
        <begin position="22"/>
        <end position="625"/>
    </location>
</feature>
<dbReference type="GO" id="GO:0008484">
    <property type="term" value="F:sulfuric ester hydrolase activity"/>
    <property type="evidence" value="ECO:0007669"/>
    <property type="project" value="InterPro"/>
</dbReference>
<dbReference type="Proteomes" id="UP000271974">
    <property type="component" value="Unassembled WGS sequence"/>
</dbReference>
<evidence type="ECO:0000256" key="1">
    <source>
        <dbReference type="ARBA" id="ARBA00001913"/>
    </source>
</evidence>
<dbReference type="CDD" id="cd16029">
    <property type="entry name" value="4-S"/>
    <property type="match status" value="1"/>
</dbReference>
<evidence type="ECO:0000313" key="10">
    <source>
        <dbReference type="EMBL" id="RUS76955.1"/>
    </source>
</evidence>
<keyword evidence="8" id="KW-0732">Signal</keyword>
<dbReference type="InterPro" id="IPR047115">
    <property type="entry name" value="ARSB"/>
</dbReference>
<keyword evidence="5" id="KW-0106">Calcium</keyword>
<comment type="similarity">
    <text evidence="2">Belongs to the sulfatase family.</text>
</comment>
<evidence type="ECO:0000256" key="4">
    <source>
        <dbReference type="ARBA" id="ARBA00022801"/>
    </source>
</evidence>
<dbReference type="EMBL" id="RQTK01000621">
    <property type="protein sequence ID" value="RUS76955.1"/>
    <property type="molecule type" value="Genomic_DNA"/>
</dbReference>
<proteinExistence type="inferred from homology"/>
<evidence type="ECO:0000256" key="2">
    <source>
        <dbReference type="ARBA" id="ARBA00008779"/>
    </source>
</evidence>
<comment type="cofactor">
    <cofactor evidence="1">
        <name>Ca(2+)</name>
        <dbReference type="ChEBI" id="CHEBI:29108"/>
    </cofactor>
</comment>
<evidence type="ECO:0000256" key="8">
    <source>
        <dbReference type="SAM" id="SignalP"/>
    </source>
</evidence>
<dbReference type="PANTHER" id="PTHR10342">
    <property type="entry name" value="ARYLSULFATASE"/>
    <property type="match status" value="1"/>
</dbReference>
<dbReference type="STRING" id="188477.A0A433T5W7"/>
<evidence type="ECO:0000256" key="5">
    <source>
        <dbReference type="ARBA" id="ARBA00022837"/>
    </source>
</evidence>
<dbReference type="InterPro" id="IPR000917">
    <property type="entry name" value="Sulfatase_N"/>
</dbReference>
<evidence type="ECO:0000259" key="9">
    <source>
        <dbReference type="Pfam" id="PF00884"/>
    </source>
</evidence>
<organism evidence="10 11">
    <name type="scientific">Elysia chlorotica</name>
    <name type="common">Eastern emerald elysia</name>
    <name type="synonym">Sea slug</name>
    <dbReference type="NCBI Taxonomy" id="188477"/>
    <lineage>
        <taxon>Eukaryota</taxon>
        <taxon>Metazoa</taxon>
        <taxon>Spiralia</taxon>
        <taxon>Lophotrochozoa</taxon>
        <taxon>Mollusca</taxon>
        <taxon>Gastropoda</taxon>
        <taxon>Heterobranchia</taxon>
        <taxon>Euthyneura</taxon>
        <taxon>Panpulmonata</taxon>
        <taxon>Sacoglossa</taxon>
        <taxon>Placobranchoidea</taxon>
        <taxon>Plakobranchidae</taxon>
        <taxon>Elysia</taxon>
    </lineage>
</organism>
<dbReference type="InterPro" id="IPR017850">
    <property type="entry name" value="Alkaline_phosphatase_core_sf"/>
</dbReference>
<name>A0A433T5W7_ELYCH</name>
<feature type="domain" description="Sulfatase N-terminal" evidence="9">
    <location>
        <begin position="162"/>
        <end position="467"/>
    </location>
</feature>
<dbReference type="GO" id="GO:0046872">
    <property type="term" value="F:metal ion binding"/>
    <property type="evidence" value="ECO:0007669"/>
    <property type="project" value="UniProtKB-KW"/>
</dbReference>
<evidence type="ECO:0000256" key="3">
    <source>
        <dbReference type="ARBA" id="ARBA00022723"/>
    </source>
</evidence>
<feature type="compositionally biased region" description="Low complexity" evidence="7">
    <location>
        <begin position="76"/>
        <end position="87"/>
    </location>
</feature>
<dbReference type="PANTHER" id="PTHR10342:SF274">
    <property type="entry name" value="ARYLSULFATASE B"/>
    <property type="match status" value="1"/>
</dbReference>
<dbReference type="OrthoDB" id="103349at2759"/>
<keyword evidence="3" id="KW-0479">Metal-binding</keyword>
<dbReference type="SUPFAM" id="SSF53649">
    <property type="entry name" value="Alkaline phosphatase-like"/>
    <property type="match status" value="1"/>
</dbReference>
<feature type="compositionally biased region" description="Polar residues" evidence="7">
    <location>
        <begin position="33"/>
        <end position="42"/>
    </location>
</feature>
<evidence type="ECO:0000256" key="6">
    <source>
        <dbReference type="ARBA" id="ARBA00023180"/>
    </source>
</evidence>
<evidence type="ECO:0000313" key="11">
    <source>
        <dbReference type="Proteomes" id="UP000271974"/>
    </source>
</evidence>
<dbReference type="PROSITE" id="PS00149">
    <property type="entry name" value="SULFATASE_2"/>
    <property type="match status" value="1"/>
</dbReference>
<feature type="signal peptide" evidence="8">
    <location>
        <begin position="1"/>
        <end position="21"/>
    </location>
</feature>
<accession>A0A433T5W7</accession>
<gene>
    <name evidence="10" type="ORF">EGW08_015275</name>
</gene>
<dbReference type="AlphaFoldDB" id="A0A433T5W7"/>
<sequence length="625" mass="69258">MHSIKVTAISVTCLSLMLVTSLEVARKYRISQSTTATKQAVQEGSEGRSKDGLHGTLEGSMQDRQTKPATGSVPKEFTTTETPGEFGSKVPLSVADIGASESSTRDTSTENNNVLETKVLEVEHFTGFELNFQDGETTALGTVEKGEATTLASVEEKPQRQPHIVFVLADDYGHSDIGYRGSWIRTPVLDRLAAEGVKLENYYVQPICTPTRSQLLSGRYQIRTGLQHSILYAGQPNGLPLDSPTLADKLKESGYSTHMVGKWHLGFFKREYMPHYRGFDTFYGKCCLTRGDLTPFMVSSVHTSLAIYVRYKETTFFCTFKVSNISIFSLVCPHQPLFLYLSYQAVHGPLQVPHSYRVPYRHIKDKTRRTYAGMVSAMDEGVGNLTDALKAAGLWDNTVFVFSSDNGGRVGKGASNYPLRGEKRSLWEGGVKSIGFVGGGRVKRRGAVSRELMHVSDWFPTLVTLAGGGLNGTKLLDGVDQWQAINEGKAGNRRVLLHNIDTLHKRRGVAQFNMTFDTSIRAALRVGDLKLITGDPDHGNWLPPPESDVKKTKDWDSKGTKNLWLFNITADPYERADLSFQRRADVMRMLAILKDFQESAVEPRFPNLDPRAFPTGGGAAWGPWL</sequence>
<dbReference type="Gene3D" id="3.40.720.10">
    <property type="entry name" value="Alkaline Phosphatase, subunit A"/>
    <property type="match status" value="1"/>
</dbReference>
<evidence type="ECO:0000256" key="7">
    <source>
        <dbReference type="SAM" id="MobiDB-lite"/>
    </source>
</evidence>
<keyword evidence="6" id="KW-0325">Glycoprotein</keyword>
<keyword evidence="4" id="KW-0378">Hydrolase</keyword>
<protein>
    <recommendedName>
        <fullName evidence="9">Sulfatase N-terminal domain-containing protein</fullName>
    </recommendedName>
</protein>
<dbReference type="Gene3D" id="3.30.1120.10">
    <property type="match status" value="1"/>
</dbReference>
<dbReference type="Pfam" id="PF00884">
    <property type="entry name" value="Sulfatase"/>
    <property type="match status" value="1"/>
</dbReference>